<dbReference type="RefSeq" id="YP_008437083.2">
    <property type="nucleotide sequence ID" value="NC_022098.1"/>
</dbReference>
<dbReference type="KEGG" id="vg:16605803"/>
<feature type="domain" description="F-box" evidence="2">
    <location>
        <begin position="30"/>
        <end position="75"/>
    </location>
</feature>
<organism evidence="3 4">
    <name type="scientific">Pandoravirus salinus</name>
    <dbReference type="NCBI Taxonomy" id="1349410"/>
    <lineage>
        <taxon>Viruses</taxon>
        <taxon>Pandoravirus</taxon>
    </lineage>
</organism>
<dbReference type="PANTHER" id="PTHR46586:SF3">
    <property type="entry name" value="ANKYRIN REPEAT-CONTAINING PROTEIN"/>
    <property type="match status" value="1"/>
</dbReference>
<dbReference type="InterPro" id="IPR052050">
    <property type="entry name" value="SecEffector_AnkRepeat"/>
</dbReference>
<dbReference type="Gene3D" id="1.25.40.20">
    <property type="entry name" value="Ankyrin repeat-containing domain"/>
    <property type="match status" value="2"/>
</dbReference>
<dbReference type="Proteomes" id="UP000204584">
    <property type="component" value="Segment"/>
</dbReference>
<evidence type="ECO:0000313" key="4">
    <source>
        <dbReference type="Proteomes" id="UP000204584"/>
    </source>
</evidence>
<evidence type="ECO:0000259" key="2">
    <source>
        <dbReference type="PROSITE" id="PS50181"/>
    </source>
</evidence>
<name>S4VX53_9VIRU</name>
<feature type="compositionally biased region" description="Basic residues" evidence="1">
    <location>
        <begin position="17"/>
        <end position="30"/>
    </location>
</feature>
<feature type="compositionally biased region" description="Basic and acidic residues" evidence="1">
    <location>
        <begin position="1"/>
        <end position="16"/>
    </location>
</feature>
<keyword evidence="4" id="KW-1185">Reference proteome</keyword>
<dbReference type="InterPro" id="IPR001810">
    <property type="entry name" value="F-box_dom"/>
</dbReference>
<dbReference type="PROSITE" id="PS50181">
    <property type="entry name" value="FBOX"/>
    <property type="match status" value="1"/>
</dbReference>
<feature type="region of interest" description="Disordered" evidence="1">
    <location>
        <begin position="1"/>
        <end position="32"/>
    </location>
</feature>
<protein>
    <submittedName>
        <fullName evidence="3">Ankyrin repeat domain containing protein</fullName>
    </submittedName>
</protein>
<dbReference type="GeneID" id="16605803"/>
<accession>S4VX53</accession>
<dbReference type="PANTHER" id="PTHR46586">
    <property type="entry name" value="ANKYRIN REPEAT-CONTAINING PROTEIN"/>
    <property type="match status" value="1"/>
</dbReference>
<gene>
    <name evidence="3" type="ORF">psal_cds_360</name>
</gene>
<evidence type="ECO:0000256" key="1">
    <source>
        <dbReference type="SAM" id="MobiDB-lite"/>
    </source>
</evidence>
<dbReference type="SUPFAM" id="SSF48403">
    <property type="entry name" value="Ankyrin repeat"/>
    <property type="match status" value="1"/>
</dbReference>
<sequence>MEHQGQRGAAHSDAHRGCRKMRGRASRRRQATLASLPPEAVAAIVARLENRDIGAALVASRRFHVVDKRRLYADVSTERLASRGCVAGLAYKQSRDAWAVDVRCLDAAVRAGQTDTVRWIASESTGGACAVRVLIVASTWGHIDTMRWSLGQGATVTKSALRAAIAGGRGDALRLLLDNGTVGAPSWSAAVLRRAAKAGDADVLALVYQRCHCDRSDVSEALAIAAFCGHVDCVRYLADQCTDASDAVAGFERAIAALQRECGVVIASRWPGAVGISSMDHDATGPTGASYAASPLLTPSHLDAAYAIRNSVESADKQKVVDDLDAGVIPAAAAYDLLFVLSLAARFHSVAYMTGLAERVLFASPREDVVAWVLSHANDSPWPLWALQAMIGGDTRPAIAGACDAALDALAAAADTQKQKPIGASLCVLAGAGRVDVLDRLWRMIAPSGAATVAACDAAAGDNVGTARAIAAHALCIVDAAAESGSVSVVEWVQAKCGPHVRCTVDAFNAAIAKGHTSFVAYLFTDGADTRRPTHAAETAHRPTEWMDDMACGHPVICTTDALCEAIDGGHHNVLRLLVDRGVIEPVWEQLFRHAITVGRVSLAALIKGDRLLADDVRDRTLAEVAGFRDLCAVRFVVSCKGGGAPKHEPCTRAFGRALLSGSVAVAEAIADARPDCYAPRQAMAVGLMCEHSPLCAWLRRRHPELGAPLSIEPDCRPQAQATPAQWKDLWQDRQDDECPFNWEAPCMPT</sequence>
<proteinExistence type="predicted"/>
<dbReference type="InterPro" id="IPR036770">
    <property type="entry name" value="Ankyrin_rpt-contain_sf"/>
</dbReference>
<dbReference type="EMBL" id="KC977571">
    <property type="protein sequence ID" value="AGO84016.2"/>
    <property type="molecule type" value="Genomic_DNA"/>
</dbReference>
<reference evidence="3 4" key="1">
    <citation type="journal article" date="2013" name="Science">
        <title>Pandoraviruses: amoeba viruses with genomes up to 2.5 Mb reaching that of parasitic eukaryotes.</title>
        <authorList>
            <person name="Philippe N."/>
            <person name="Legendre M."/>
            <person name="Doutre G."/>
            <person name="Coute Y."/>
            <person name="Poirot O."/>
            <person name="Lescot M."/>
            <person name="Arslan D."/>
            <person name="Seltzer V."/>
            <person name="Bertaux L."/>
            <person name="Bruley C."/>
            <person name="Garin J."/>
            <person name="Claverie J.M."/>
            <person name="Abergel C."/>
        </authorList>
    </citation>
    <scope>NUCLEOTIDE SEQUENCE [LARGE SCALE GENOMIC DNA]</scope>
</reference>
<evidence type="ECO:0000313" key="3">
    <source>
        <dbReference type="EMBL" id="AGO84016.2"/>
    </source>
</evidence>